<feature type="domain" description="Methyl-accepting transducer" evidence="6">
    <location>
        <begin position="286"/>
        <end position="543"/>
    </location>
</feature>
<dbReference type="InterPro" id="IPR013656">
    <property type="entry name" value="PAS_4"/>
</dbReference>
<dbReference type="Pfam" id="PF00672">
    <property type="entry name" value="HAMP"/>
    <property type="match status" value="1"/>
</dbReference>
<evidence type="ECO:0000256" key="3">
    <source>
        <dbReference type="PROSITE-ProRule" id="PRU00284"/>
    </source>
</evidence>
<name>A0ABW7NAA2_9BACT</name>
<dbReference type="RefSeq" id="WP_395417659.1">
    <property type="nucleotide sequence ID" value="NZ_JBIPKE010000017.1"/>
</dbReference>
<dbReference type="CDD" id="cd11386">
    <property type="entry name" value="MCP_signal"/>
    <property type="match status" value="1"/>
</dbReference>
<organism evidence="9 10">
    <name type="scientific">Marinoscillum luteum</name>
    <dbReference type="NCBI Taxonomy" id="861051"/>
    <lineage>
        <taxon>Bacteria</taxon>
        <taxon>Pseudomonadati</taxon>
        <taxon>Bacteroidota</taxon>
        <taxon>Cytophagia</taxon>
        <taxon>Cytophagales</taxon>
        <taxon>Reichenbachiellaceae</taxon>
        <taxon>Marinoscillum</taxon>
    </lineage>
</organism>
<feature type="transmembrane region" description="Helical" evidence="5">
    <location>
        <begin position="30"/>
        <end position="52"/>
    </location>
</feature>
<dbReference type="InterPro" id="IPR003660">
    <property type="entry name" value="HAMP_dom"/>
</dbReference>
<dbReference type="Gene3D" id="1.20.120.1530">
    <property type="match status" value="1"/>
</dbReference>
<feature type="domain" description="HAMP" evidence="8">
    <location>
        <begin position="215"/>
        <end position="267"/>
    </location>
</feature>
<dbReference type="SUPFAM" id="SSF55785">
    <property type="entry name" value="PYP-like sensor domain (PAS domain)"/>
    <property type="match status" value="2"/>
</dbReference>
<evidence type="ECO:0000259" key="6">
    <source>
        <dbReference type="PROSITE" id="PS50111"/>
    </source>
</evidence>
<dbReference type="Pfam" id="PF00015">
    <property type="entry name" value="MCPsignal"/>
    <property type="match status" value="1"/>
</dbReference>
<keyword evidence="5" id="KW-0812">Transmembrane</keyword>
<dbReference type="Pfam" id="PF08448">
    <property type="entry name" value="PAS_4"/>
    <property type="match status" value="2"/>
</dbReference>
<evidence type="ECO:0000259" key="7">
    <source>
        <dbReference type="PROSITE" id="PS50113"/>
    </source>
</evidence>
<proteinExistence type="inferred from homology"/>
<dbReference type="InterPro" id="IPR004089">
    <property type="entry name" value="MCPsignal_dom"/>
</dbReference>
<sequence length="988" mass="109910">MIELLKITGFVGAILLASALAIYFNFKGSFLFRICIFFVALSAELCIVSYASGMYGIAYFLYASPIIILQFYLGMRFIFRYVHYPLYRIIKRINMMSDGNLDIDFRELKTENRKDEIGHISRALDSHLVFLKNTAGLANEIREGNLNSEFSLKSNNDLLGQSLLDMRDNLRTMLGGVDEVVSMAGDEGKLDVRIDNQNKSGIWLQLGNSINELLENVSRPFYSINKIVNAMASGDLTHRYKEEAKGDILKITNNLNLALDNLDGLLHQISQNVLTIEESTSEMRVTGEEMNSNTNEIASAIAQMSSGAQNQLAKVDESSSLVEEILQASQRMVQKAEAINNAAKIGAESSEKGIGIVNGVVSSMVEISEYSTKTNQSIQVLTQRSQDISRTLSVITEIASQTNLLALNAAIEAAQAGDAGRGFAVVAEEIRKLAEDSRKSAKEIEILVGDVQTDTEVAAKVMSNMNMVVKSGEETSRSAAESFKEILDSSTETLRFSEEILNAAQNQIQSINNVVSITESIVVIAEQTAAGTEEVASSATELSSGMGSYNDKTQNLAQIAMEFKEGISMVRLSGQAKENNALFQMREAYEKEKSLLDALLSNIPDFIYFKDRESKFIRNSLSHVKRFGMEDPKQLIGKSDFDFHGEHARVSYEDEQKIMETGIPMINSIQRADLKNGEFKYVSTTKMPLKDVDGNIIGTFGISRDITEMRIAQLKFEEENRLLATLLDNMPDFIYFKDTQGHFLRVSESMAPNFGVKDVSEITGKTDFDFFGDHAKKAFNDEQTIIKTGVPLLNQIEREDKKDGTTTFVSTTKLPLKDQDGKIVGTFGISRDITDLKLAQIKSEEQEAELENLQRLVKSGKGDNSKLFKQQKAFFGEVLKHVNDTVLVKTPDGKKYLTSANGTKVSSEDWADEVQIIKDRKAVQRLVKVKTSNGDSYQLDKKAPIYLPEIEDWGILDIQSEIGINIEDNVKLLADIKKKYPEILADID</sequence>
<dbReference type="PROSITE" id="PS50885">
    <property type="entry name" value="HAMP"/>
    <property type="match status" value="1"/>
</dbReference>
<dbReference type="InterPro" id="IPR000700">
    <property type="entry name" value="PAS-assoc_C"/>
</dbReference>
<evidence type="ECO:0000256" key="4">
    <source>
        <dbReference type="SAM" id="Coils"/>
    </source>
</evidence>
<dbReference type="SUPFAM" id="SSF58104">
    <property type="entry name" value="Methyl-accepting chemotaxis protein (MCP) signaling domain"/>
    <property type="match status" value="1"/>
</dbReference>
<feature type="transmembrane region" description="Helical" evidence="5">
    <location>
        <begin position="7"/>
        <end position="24"/>
    </location>
</feature>
<dbReference type="InterPro" id="IPR000014">
    <property type="entry name" value="PAS"/>
</dbReference>
<dbReference type="SMART" id="SM00091">
    <property type="entry name" value="PAS"/>
    <property type="match status" value="2"/>
</dbReference>
<feature type="domain" description="PAC" evidence="7">
    <location>
        <begin position="790"/>
        <end position="845"/>
    </location>
</feature>
<comment type="caution">
    <text evidence="9">The sequence shown here is derived from an EMBL/GenBank/DDBJ whole genome shotgun (WGS) entry which is preliminary data.</text>
</comment>
<dbReference type="Proteomes" id="UP001610063">
    <property type="component" value="Unassembled WGS sequence"/>
</dbReference>
<gene>
    <name evidence="9" type="ORF">ACHKAR_12560</name>
</gene>
<dbReference type="SMART" id="SM00304">
    <property type="entry name" value="HAMP"/>
    <property type="match status" value="2"/>
</dbReference>
<dbReference type="NCBIfam" id="TIGR00229">
    <property type="entry name" value="sensory_box"/>
    <property type="match status" value="2"/>
</dbReference>
<keyword evidence="5" id="KW-1133">Transmembrane helix</keyword>
<dbReference type="PROSITE" id="PS50111">
    <property type="entry name" value="CHEMOTAXIS_TRANSDUC_2"/>
    <property type="match status" value="1"/>
</dbReference>
<accession>A0ABW7NAA2</accession>
<evidence type="ECO:0000313" key="10">
    <source>
        <dbReference type="Proteomes" id="UP001610063"/>
    </source>
</evidence>
<dbReference type="PANTHER" id="PTHR32089:SF112">
    <property type="entry name" value="LYSOZYME-LIKE PROTEIN-RELATED"/>
    <property type="match status" value="1"/>
</dbReference>
<feature type="transmembrane region" description="Helical" evidence="5">
    <location>
        <begin position="59"/>
        <end position="79"/>
    </location>
</feature>
<keyword evidence="10" id="KW-1185">Reference proteome</keyword>
<feature type="domain" description="PAC" evidence="7">
    <location>
        <begin position="659"/>
        <end position="718"/>
    </location>
</feature>
<evidence type="ECO:0000256" key="1">
    <source>
        <dbReference type="ARBA" id="ARBA00023224"/>
    </source>
</evidence>
<dbReference type="Gene3D" id="3.30.450.20">
    <property type="entry name" value="PAS domain"/>
    <property type="match status" value="2"/>
</dbReference>
<keyword evidence="5" id="KW-0472">Membrane</keyword>
<dbReference type="EMBL" id="JBIPKE010000017">
    <property type="protein sequence ID" value="MFH6984277.1"/>
    <property type="molecule type" value="Genomic_DNA"/>
</dbReference>
<dbReference type="PROSITE" id="PS50113">
    <property type="entry name" value="PAC"/>
    <property type="match status" value="2"/>
</dbReference>
<evidence type="ECO:0000256" key="5">
    <source>
        <dbReference type="SAM" id="Phobius"/>
    </source>
</evidence>
<keyword evidence="1 3" id="KW-0807">Transducer</keyword>
<comment type="similarity">
    <text evidence="2">Belongs to the methyl-accepting chemotaxis (MCP) protein family.</text>
</comment>
<dbReference type="SMART" id="SM00283">
    <property type="entry name" value="MA"/>
    <property type="match status" value="1"/>
</dbReference>
<evidence type="ECO:0000259" key="8">
    <source>
        <dbReference type="PROSITE" id="PS50885"/>
    </source>
</evidence>
<dbReference type="Gene3D" id="6.10.340.10">
    <property type="match status" value="1"/>
</dbReference>
<dbReference type="Gene3D" id="1.10.287.950">
    <property type="entry name" value="Methyl-accepting chemotaxis protein"/>
    <property type="match status" value="1"/>
</dbReference>
<dbReference type="Pfam" id="PF18947">
    <property type="entry name" value="HAMP_2"/>
    <property type="match status" value="1"/>
</dbReference>
<dbReference type="InterPro" id="IPR035965">
    <property type="entry name" value="PAS-like_dom_sf"/>
</dbReference>
<keyword evidence="4" id="KW-0175">Coiled coil</keyword>
<reference evidence="9 10" key="1">
    <citation type="journal article" date="2013" name="Int. J. Syst. Evol. Microbiol.">
        <title>Marinoscillum luteum sp. nov., isolated from marine sediment.</title>
        <authorList>
            <person name="Cha I.T."/>
            <person name="Park S.J."/>
            <person name="Kim S.J."/>
            <person name="Kim J.G."/>
            <person name="Jung M.Y."/>
            <person name="Shin K.S."/>
            <person name="Kwon K.K."/>
            <person name="Yang S.H."/>
            <person name="Seo Y.S."/>
            <person name="Rhee S.K."/>
        </authorList>
    </citation>
    <scope>NUCLEOTIDE SEQUENCE [LARGE SCALE GENOMIC DNA]</scope>
    <source>
        <strain evidence="9 10">KCTC 23939</strain>
    </source>
</reference>
<dbReference type="CDD" id="cd00130">
    <property type="entry name" value="PAS"/>
    <property type="match status" value="1"/>
</dbReference>
<dbReference type="PANTHER" id="PTHR32089">
    <property type="entry name" value="METHYL-ACCEPTING CHEMOTAXIS PROTEIN MCPB"/>
    <property type="match status" value="1"/>
</dbReference>
<evidence type="ECO:0000313" key="9">
    <source>
        <dbReference type="EMBL" id="MFH6984277.1"/>
    </source>
</evidence>
<evidence type="ECO:0000256" key="2">
    <source>
        <dbReference type="ARBA" id="ARBA00029447"/>
    </source>
</evidence>
<feature type="coiled-coil region" evidence="4">
    <location>
        <begin position="836"/>
        <end position="863"/>
    </location>
</feature>
<protein>
    <submittedName>
        <fullName evidence="9">Methyl-accepting chemotaxis protein</fullName>
    </submittedName>
</protein>